<gene>
    <name evidence="11" type="ORF">HUK68_19755</name>
</gene>
<evidence type="ECO:0000256" key="2">
    <source>
        <dbReference type="ARBA" id="ARBA00022448"/>
    </source>
</evidence>
<proteinExistence type="predicted"/>
<keyword evidence="6 8" id="KW-0186">Copper</keyword>
<dbReference type="InterPro" id="IPR002386">
    <property type="entry name" value="Amicyanin/Pseudoazurin"/>
</dbReference>
<evidence type="ECO:0000256" key="8">
    <source>
        <dbReference type="PIRSR" id="PIRSR602386-1"/>
    </source>
</evidence>
<name>A0A6N1XBQ7_9BURK</name>
<evidence type="ECO:0000259" key="10">
    <source>
        <dbReference type="Pfam" id="PF00127"/>
    </source>
</evidence>
<organism evidence="11 12">
    <name type="scientific">Comamonas antarctica</name>
    <dbReference type="NCBI Taxonomy" id="2743470"/>
    <lineage>
        <taxon>Bacteria</taxon>
        <taxon>Pseudomonadati</taxon>
        <taxon>Pseudomonadota</taxon>
        <taxon>Betaproteobacteria</taxon>
        <taxon>Burkholderiales</taxon>
        <taxon>Comamonadaceae</taxon>
        <taxon>Comamonas</taxon>
    </lineage>
</organism>
<dbReference type="RefSeq" id="WP_175505968.1">
    <property type="nucleotide sequence ID" value="NZ_CAURQT010000003.1"/>
</dbReference>
<reference evidence="11 12" key="1">
    <citation type="submission" date="2020-06" db="EMBL/GenBank/DDBJ databases">
        <title>Acidovorax antarctica sp. nov., isolated from Corinth ice sheet soil, Antarctic Fields Peninsula.</title>
        <authorList>
            <person name="Xu Q."/>
            <person name="Peng F."/>
        </authorList>
    </citation>
    <scope>NUCLEOTIDE SEQUENCE [LARGE SCALE GENOMIC DNA]</scope>
    <source>
        <strain evidence="11 12">16-35-5</strain>
        <plasmid evidence="11 12">unnamed1</plasmid>
    </source>
</reference>
<keyword evidence="4" id="KW-0574">Periplasm</keyword>
<feature type="signal peptide" evidence="9">
    <location>
        <begin position="1"/>
        <end position="21"/>
    </location>
</feature>
<dbReference type="SUPFAM" id="SSF49503">
    <property type="entry name" value="Cupredoxins"/>
    <property type="match status" value="1"/>
</dbReference>
<evidence type="ECO:0000256" key="6">
    <source>
        <dbReference type="ARBA" id="ARBA00023008"/>
    </source>
</evidence>
<dbReference type="PRINTS" id="PR00155">
    <property type="entry name" value="AMICYANIN"/>
</dbReference>
<keyword evidence="11" id="KW-0614">Plasmid</keyword>
<dbReference type="Proteomes" id="UP000509579">
    <property type="component" value="Plasmid unnamed1"/>
</dbReference>
<dbReference type="InterPro" id="IPR008972">
    <property type="entry name" value="Cupredoxin"/>
</dbReference>
<dbReference type="EMBL" id="CP054841">
    <property type="protein sequence ID" value="QKV55180.1"/>
    <property type="molecule type" value="Genomic_DNA"/>
</dbReference>
<feature type="chain" id="PRO_5027111889" description="Pseudoazurin" evidence="9">
    <location>
        <begin position="22"/>
        <end position="144"/>
    </location>
</feature>
<comment type="subcellular location">
    <subcellularLocation>
        <location evidence="1">Periplasm</location>
    </subcellularLocation>
</comment>
<evidence type="ECO:0000256" key="3">
    <source>
        <dbReference type="ARBA" id="ARBA00022723"/>
    </source>
</evidence>
<dbReference type="GO" id="GO:0042597">
    <property type="term" value="C:periplasmic space"/>
    <property type="evidence" value="ECO:0007669"/>
    <property type="project" value="UniProtKB-SubCell"/>
</dbReference>
<feature type="binding site" evidence="8">
    <location>
        <position position="107"/>
    </location>
    <ligand>
        <name>Cu cation</name>
        <dbReference type="ChEBI" id="CHEBI:23378"/>
    </ligand>
</feature>
<keyword evidence="9" id="KW-0732">Signal</keyword>
<dbReference type="PRINTS" id="PR00156">
    <property type="entry name" value="COPPERBLUE"/>
</dbReference>
<evidence type="ECO:0000313" key="12">
    <source>
        <dbReference type="Proteomes" id="UP000509579"/>
    </source>
</evidence>
<evidence type="ECO:0000256" key="9">
    <source>
        <dbReference type="SAM" id="SignalP"/>
    </source>
</evidence>
<feature type="binding site" evidence="8">
    <location>
        <position position="99"/>
    </location>
    <ligand>
        <name>Cu cation</name>
        <dbReference type="ChEBI" id="CHEBI:23378"/>
    </ligand>
</feature>
<evidence type="ECO:0000256" key="1">
    <source>
        <dbReference type="ARBA" id="ARBA00004418"/>
    </source>
</evidence>
<feature type="binding site" evidence="8">
    <location>
        <position position="102"/>
    </location>
    <ligand>
        <name>Cu cation</name>
        <dbReference type="ChEBI" id="CHEBI:23378"/>
    </ligand>
</feature>
<dbReference type="CDD" id="cd04218">
    <property type="entry name" value="Pseudoazurin"/>
    <property type="match status" value="1"/>
</dbReference>
<dbReference type="NCBIfam" id="TIGR02375">
    <property type="entry name" value="pseudoazurin"/>
    <property type="match status" value="1"/>
</dbReference>
<feature type="binding site" evidence="8">
    <location>
        <position position="61"/>
    </location>
    <ligand>
        <name>Cu cation</name>
        <dbReference type="ChEBI" id="CHEBI:23378"/>
    </ligand>
</feature>
<comment type="cofactor">
    <cofactor evidence="8">
        <name>Cu cation</name>
        <dbReference type="ChEBI" id="CHEBI:23378"/>
    </cofactor>
    <text evidence="8">Binds 1 copper ion per subunit.</text>
</comment>
<evidence type="ECO:0000313" key="11">
    <source>
        <dbReference type="EMBL" id="QKV55180.1"/>
    </source>
</evidence>
<evidence type="ECO:0000256" key="4">
    <source>
        <dbReference type="ARBA" id="ARBA00022764"/>
    </source>
</evidence>
<dbReference type="AlphaFoldDB" id="A0A6N1XBQ7"/>
<dbReference type="InterPro" id="IPR000923">
    <property type="entry name" value="BlueCu_1"/>
</dbReference>
<dbReference type="GO" id="GO:0005507">
    <property type="term" value="F:copper ion binding"/>
    <property type="evidence" value="ECO:0007669"/>
    <property type="project" value="UniProtKB-UniRule"/>
</dbReference>
<keyword evidence="12" id="KW-1185">Reference proteome</keyword>
<protein>
    <recommendedName>
        <fullName evidence="7">Pseudoazurin</fullName>
    </recommendedName>
</protein>
<dbReference type="Pfam" id="PF00127">
    <property type="entry name" value="Copper-bind"/>
    <property type="match status" value="1"/>
</dbReference>
<keyword evidence="2" id="KW-0813">Transport</keyword>
<dbReference type="KEGG" id="aant:HUK68_19755"/>
<evidence type="ECO:0000256" key="7">
    <source>
        <dbReference type="NCBIfam" id="TIGR02375"/>
    </source>
</evidence>
<feature type="domain" description="Blue (type 1) copper" evidence="10">
    <location>
        <begin position="27"/>
        <end position="113"/>
    </location>
</feature>
<geneLocation type="plasmid" evidence="11 12">
    <name>unnamed1</name>
</geneLocation>
<dbReference type="Gene3D" id="2.60.40.420">
    <property type="entry name" value="Cupredoxins - blue copper proteins"/>
    <property type="match status" value="1"/>
</dbReference>
<keyword evidence="3 8" id="KW-0479">Metal-binding</keyword>
<dbReference type="InterPro" id="IPR001235">
    <property type="entry name" value="Copper_blue_Plastocyanin"/>
</dbReference>
<sequence length="144" mass="15611">MNHKMLAGLCLALTVAPLAWAENFEVRMLNRGSQGAMVYEPEFIQLEPGDRIKFLASSSGHDAVSIDGMLPAGAQPFKGRINEEIEVAFTEPGLYGIKCLPHYAMGMVMLVQVGAAPLSTLKIPADAPERAQKRFQDIAARAAR</sequence>
<evidence type="ECO:0000256" key="5">
    <source>
        <dbReference type="ARBA" id="ARBA00022982"/>
    </source>
</evidence>
<dbReference type="InterPro" id="IPR012745">
    <property type="entry name" value="Pseudoazurin"/>
</dbReference>
<accession>A0A6N1XBQ7</accession>
<keyword evidence="5" id="KW-0249">Electron transport</keyword>
<dbReference type="GO" id="GO:0009055">
    <property type="term" value="F:electron transfer activity"/>
    <property type="evidence" value="ECO:0007669"/>
    <property type="project" value="InterPro"/>
</dbReference>